<dbReference type="EMBL" id="CP007128">
    <property type="protein sequence ID" value="AHG90447.1"/>
    <property type="molecule type" value="Genomic_DNA"/>
</dbReference>
<dbReference type="AlphaFoldDB" id="W0RJ36"/>
<evidence type="ECO:0000259" key="7">
    <source>
        <dbReference type="PROSITE" id="PS50059"/>
    </source>
</evidence>
<dbReference type="RefSeq" id="WP_025411915.1">
    <property type="nucleotide sequence ID" value="NZ_CP007128.1"/>
</dbReference>
<accession>W0RJ36</accession>
<keyword evidence="4 5" id="KW-0413">Isomerase</keyword>
<sequence>MPRPTRYVLTLVAALASAVTLGCRDVEAPNEDPATTTYAASLNVNLSLMKRTPSGLYYQDLSVGTGKQAMKDSTLKVYYTGQLTSGHTFDTNVNKTPFTFVLGQGQVIKGWDEGILAGEPMRVNGRRRLVIPPDLGYGGHTTGTIPAGSVLVFDITLVGVGA</sequence>
<dbReference type="SUPFAM" id="SSF54534">
    <property type="entry name" value="FKBP-like"/>
    <property type="match status" value="1"/>
</dbReference>
<evidence type="ECO:0000313" key="9">
    <source>
        <dbReference type="Proteomes" id="UP000019151"/>
    </source>
</evidence>
<dbReference type="InParanoid" id="W0RJ36"/>
<comment type="similarity">
    <text evidence="2 6">Belongs to the FKBP-type PPIase family.</text>
</comment>
<reference evidence="8 9" key="1">
    <citation type="journal article" date="2014" name="Genome Announc.">
        <title>Genome Sequence and Methylome of Soil Bacterium Gemmatirosa kalamazoonensis KBS708T, a Member of the Rarely Cultivated Gemmatimonadetes Phylum.</title>
        <authorList>
            <person name="Debruyn J.M."/>
            <person name="Radosevich M."/>
            <person name="Wommack K.E."/>
            <person name="Polson S.W."/>
            <person name="Hauser L.J."/>
            <person name="Fawaz M.N."/>
            <person name="Korlach J."/>
            <person name="Tsai Y.C."/>
        </authorList>
    </citation>
    <scope>NUCLEOTIDE SEQUENCE [LARGE SCALE GENOMIC DNA]</scope>
    <source>
        <strain evidence="8 9">KBS708</strain>
    </source>
</reference>
<dbReference type="PANTHER" id="PTHR43811:SF19">
    <property type="entry name" value="39 KDA FK506-BINDING NUCLEAR PROTEIN"/>
    <property type="match status" value="1"/>
</dbReference>
<keyword evidence="3 5" id="KW-0697">Rotamase</keyword>
<evidence type="ECO:0000256" key="5">
    <source>
        <dbReference type="PROSITE-ProRule" id="PRU00277"/>
    </source>
</evidence>
<dbReference type="PATRIC" id="fig|861299.3.peg.2961"/>
<evidence type="ECO:0000256" key="6">
    <source>
        <dbReference type="RuleBase" id="RU003915"/>
    </source>
</evidence>
<dbReference type="EC" id="5.2.1.8" evidence="6"/>
<dbReference type="Gene3D" id="3.10.50.40">
    <property type="match status" value="1"/>
</dbReference>
<dbReference type="InterPro" id="IPR046357">
    <property type="entry name" value="PPIase_dom_sf"/>
</dbReference>
<dbReference type="eggNOG" id="COG0545">
    <property type="taxonomic scope" value="Bacteria"/>
</dbReference>
<comment type="catalytic activity">
    <reaction evidence="1 5 6">
        <text>[protein]-peptidylproline (omega=180) = [protein]-peptidylproline (omega=0)</text>
        <dbReference type="Rhea" id="RHEA:16237"/>
        <dbReference type="Rhea" id="RHEA-COMP:10747"/>
        <dbReference type="Rhea" id="RHEA-COMP:10748"/>
        <dbReference type="ChEBI" id="CHEBI:83833"/>
        <dbReference type="ChEBI" id="CHEBI:83834"/>
        <dbReference type="EC" id="5.2.1.8"/>
    </reaction>
</comment>
<dbReference type="PANTHER" id="PTHR43811">
    <property type="entry name" value="FKBP-TYPE PEPTIDYL-PROLYL CIS-TRANS ISOMERASE FKPA"/>
    <property type="match status" value="1"/>
</dbReference>
<dbReference type="InterPro" id="IPR001179">
    <property type="entry name" value="PPIase_FKBP_dom"/>
</dbReference>
<dbReference type="PROSITE" id="PS50059">
    <property type="entry name" value="FKBP_PPIASE"/>
    <property type="match status" value="1"/>
</dbReference>
<proteinExistence type="inferred from homology"/>
<organism evidence="8 9">
    <name type="scientific">Gemmatirosa kalamazoonensis</name>
    <dbReference type="NCBI Taxonomy" id="861299"/>
    <lineage>
        <taxon>Bacteria</taxon>
        <taxon>Pseudomonadati</taxon>
        <taxon>Gemmatimonadota</taxon>
        <taxon>Gemmatimonadia</taxon>
        <taxon>Gemmatimonadales</taxon>
        <taxon>Gemmatimonadaceae</taxon>
        <taxon>Gemmatirosa</taxon>
    </lineage>
</organism>
<evidence type="ECO:0000256" key="4">
    <source>
        <dbReference type="ARBA" id="ARBA00023235"/>
    </source>
</evidence>
<evidence type="ECO:0000256" key="3">
    <source>
        <dbReference type="ARBA" id="ARBA00023110"/>
    </source>
</evidence>
<feature type="domain" description="PPIase FKBP-type" evidence="7">
    <location>
        <begin position="72"/>
        <end position="161"/>
    </location>
</feature>
<evidence type="ECO:0000313" key="8">
    <source>
        <dbReference type="EMBL" id="AHG90447.1"/>
    </source>
</evidence>
<dbReference type="OrthoDB" id="9812109at2"/>
<dbReference type="Pfam" id="PF00254">
    <property type="entry name" value="FKBP_C"/>
    <property type="match status" value="1"/>
</dbReference>
<dbReference type="PROSITE" id="PS51257">
    <property type="entry name" value="PROKAR_LIPOPROTEIN"/>
    <property type="match status" value="1"/>
</dbReference>
<evidence type="ECO:0000256" key="1">
    <source>
        <dbReference type="ARBA" id="ARBA00000971"/>
    </source>
</evidence>
<protein>
    <recommendedName>
        <fullName evidence="6">Peptidyl-prolyl cis-trans isomerase</fullName>
        <ecNumber evidence="6">5.2.1.8</ecNumber>
    </recommendedName>
</protein>
<name>W0RJ36_9BACT</name>
<gene>
    <name evidence="8" type="ORF">J421_2910</name>
</gene>
<dbReference type="GO" id="GO:0003755">
    <property type="term" value="F:peptidyl-prolyl cis-trans isomerase activity"/>
    <property type="evidence" value="ECO:0007669"/>
    <property type="project" value="UniProtKB-UniRule"/>
</dbReference>
<dbReference type="HOGENOM" id="CLU_013615_7_2_0"/>
<dbReference type="KEGG" id="gba:J421_2910"/>
<keyword evidence="9" id="KW-1185">Reference proteome</keyword>
<dbReference type="Proteomes" id="UP000019151">
    <property type="component" value="Chromosome"/>
</dbReference>
<evidence type="ECO:0000256" key="2">
    <source>
        <dbReference type="ARBA" id="ARBA00006577"/>
    </source>
</evidence>
<dbReference type="STRING" id="861299.J421_2910"/>